<reference evidence="1 2" key="1">
    <citation type="submission" date="2015-10" db="EMBL/GenBank/DDBJ databases">
        <title>Draft genome sequence of pyrrolomycin-producing Streptomyces vitaminophilus.</title>
        <authorList>
            <person name="Graham D.E."/>
            <person name="Mahan K.M."/>
            <person name="Klingeman D.M."/>
            <person name="Hettich R.L."/>
            <person name="Parry R.J."/>
        </authorList>
    </citation>
    <scope>NUCLEOTIDE SEQUENCE [LARGE SCALE GENOMIC DNA]</scope>
    <source>
        <strain evidence="1 2">ATCC 31673</strain>
    </source>
</reference>
<dbReference type="STRING" id="76728.AQ490_24175"/>
<proteinExistence type="predicted"/>
<evidence type="ECO:0000313" key="1">
    <source>
        <dbReference type="EMBL" id="KRV48637.1"/>
    </source>
</evidence>
<sequence>MLMASVTHRYSGRMFLAVNTQQWFGFVYINVDAPARSFNRWSVGHTTFSDRFSYLDIVEELALWDANGSPHTGWNLLIRARNGNADFVVSAVNVDQ</sequence>
<dbReference type="AlphaFoldDB" id="A0A0T6LRC8"/>
<keyword evidence="2" id="KW-1185">Reference proteome</keyword>
<dbReference type="Proteomes" id="UP000050867">
    <property type="component" value="Unassembled WGS sequence"/>
</dbReference>
<evidence type="ECO:0000313" key="2">
    <source>
        <dbReference type="Proteomes" id="UP000050867"/>
    </source>
</evidence>
<dbReference type="EMBL" id="LLZU01000020">
    <property type="protein sequence ID" value="KRV48637.1"/>
    <property type="molecule type" value="Genomic_DNA"/>
</dbReference>
<organism evidence="1 2">
    <name type="scientific">Wenjunlia vitaminophila</name>
    <name type="common">Streptomyces vitaminophilus</name>
    <dbReference type="NCBI Taxonomy" id="76728"/>
    <lineage>
        <taxon>Bacteria</taxon>
        <taxon>Bacillati</taxon>
        <taxon>Actinomycetota</taxon>
        <taxon>Actinomycetes</taxon>
        <taxon>Kitasatosporales</taxon>
        <taxon>Streptomycetaceae</taxon>
        <taxon>Wenjunlia</taxon>
    </lineage>
</organism>
<name>A0A0T6LRC8_WENVI</name>
<accession>A0A0T6LRC8</accession>
<protein>
    <submittedName>
        <fullName evidence="1">Uncharacterized protein</fullName>
    </submittedName>
</protein>
<gene>
    <name evidence="1" type="ORF">AQ490_24175</name>
</gene>
<comment type="caution">
    <text evidence="1">The sequence shown here is derived from an EMBL/GenBank/DDBJ whole genome shotgun (WGS) entry which is preliminary data.</text>
</comment>